<feature type="region of interest" description="Disordered" evidence="1">
    <location>
        <begin position="1"/>
        <end position="35"/>
    </location>
</feature>
<accession>A0A0D2DAZ2</accession>
<dbReference type="Proteomes" id="UP000054466">
    <property type="component" value="Unassembled WGS sequence"/>
</dbReference>
<dbReference type="AlphaFoldDB" id="A0A0D2DAZ2"/>
<dbReference type="HOGENOM" id="CLU_2183667_0_0_1"/>
<gene>
    <name evidence="2" type="ORF">PV07_04387</name>
</gene>
<dbReference type="GeneID" id="27343581"/>
<evidence type="ECO:0000256" key="1">
    <source>
        <dbReference type="SAM" id="MobiDB-lite"/>
    </source>
</evidence>
<dbReference type="EMBL" id="KN847041">
    <property type="protein sequence ID" value="KIW32874.1"/>
    <property type="molecule type" value="Genomic_DNA"/>
</dbReference>
<organism evidence="2 3">
    <name type="scientific">Cladophialophora immunda</name>
    <dbReference type="NCBI Taxonomy" id="569365"/>
    <lineage>
        <taxon>Eukaryota</taxon>
        <taxon>Fungi</taxon>
        <taxon>Dikarya</taxon>
        <taxon>Ascomycota</taxon>
        <taxon>Pezizomycotina</taxon>
        <taxon>Eurotiomycetes</taxon>
        <taxon>Chaetothyriomycetidae</taxon>
        <taxon>Chaetothyriales</taxon>
        <taxon>Herpotrichiellaceae</taxon>
        <taxon>Cladophialophora</taxon>
    </lineage>
</organism>
<name>A0A0D2DAZ2_9EURO</name>
<proteinExistence type="predicted"/>
<sequence>MLAVDSSRQPTLKSDRRAKLQRRATAPVPGNVIGHADHTKPEALLCGKDLGSNICATNYFVAAEVRGSPDDCISMGQDHRAYILETCWSKYYRPFATLTAAGTGPKWKL</sequence>
<dbReference type="RefSeq" id="XP_016253090.1">
    <property type="nucleotide sequence ID" value="XM_016391188.1"/>
</dbReference>
<dbReference type="VEuPathDB" id="FungiDB:PV07_04387"/>
<evidence type="ECO:0000313" key="3">
    <source>
        <dbReference type="Proteomes" id="UP000054466"/>
    </source>
</evidence>
<keyword evidence="3" id="KW-1185">Reference proteome</keyword>
<protein>
    <submittedName>
        <fullName evidence="2">Uncharacterized protein</fullName>
    </submittedName>
</protein>
<reference evidence="2 3" key="1">
    <citation type="submission" date="2015-01" db="EMBL/GenBank/DDBJ databases">
        <title>The Genome Sequence of Cladophialophora immunda CBS83496.</title>
        <authorList>
            <consortium name="The Broad Institute Genomics Platform"/>
            <person name="Cuomo C."/>
            <person name="de Hoog S."/>
            <person name="Gorbushina A."/>
            <person name="Stielow B."/>
            <person name="Teixiera M."/>
            <person name="Abouelleil A."/>
            <person name="Chapman S.B."/>
            <person name="Priest M."/>
            <person name="Young S.K."/>
            <person name="Wortman J."/>
            <person name="Nusbaum C."/>
            <person name="Birren B."/>
        </authorList>
    </citation>
    <scope>NUCLEOTIDE SEQUENCE [LARGE SCALE GENOMIC DNA]</scope>
    <source>
        <strain evidence="2 3">CBS 83496</strain>
    </source>
</reference>
<feature type="compositionally biased region" description="Polar residues" evidence="1">
    <location>
        <begin position="1"/>
        <end position="12"/>
    </location>
</feature>
<evidence type="ECO:0000313" key="2">
    <source>
        <dbReference type="EMBL" id="KIW32874.1"/>
    </source>
</evidence>